<dbReference type="InterPro" id="IPR000573">
    <property type="entry name" value="AconitaseA/IPMdHydase_ssu_swvl"/>
</dbReference>
<sequence>MLLGVRAVLAESYERIHLSNLVGMGIVPLEFMPGENAELLGLTGKEQFSINIPSDLKPGDEIKVAMDTGQEFRVLTRFDTDIELVYFKHGGILNYMIRQML</sequence>
<dbReference type="Gene3D" id="3.20.19.10">
    <property type="entry name" value="Aconitase, domain 4"/>
    <property type="match status" value="1"/>
</dbReference>
<dbReference type="InterPro" id="IPR015928">
    <property type="entry name" value="Aconitase/3IPM_dehydase_swvl"/>
</dbReference>
<comment type="caution">
    <text evidence="2">The sequence shown here is derived from an EMBL/GenBank/DDBJ whole genome shotgun (WGS) entry which is preliminary data.</text>
</comment>
<dbReference type="Pfam" id="PF00694">
    <property type="entry name" value="Aconitase_C"/>
    <property type="match status" value="1"/>
</dbReference>
<dbReference type="EMBL" id="JAKMXF010000188">
    <property type="protein sequence ID" value="KAI6655597.1"/>
    <property type="molecule type" value="Genomic_DNA"/>
</dbReference>
<name>A0AAV7K2X4_9METZ</name>
<accession>A0AAV7K2X4</accession>
<feature type="domain" description="Aconitase A/isopropylmalate dehydratase small subunit swivel" evidence="1">
    <location>
        <begin position="2"/>
        <end position="32"/>
    </location>
</feature>
<dbReference type="PANTHER" id="PTHR11670">
    <property type="entry name" value="ACONITASE/IRON-RESPONSIVE ELEMENT FAMILY MEMBER"/>
    <property type="match status" value="1"/>
</dbReference>
<keyword evidence="3" id="KW-1185">Reference proteome</keyword>
<protein>
    <submittedName>
        <fullName evidence="2">Cytoplasmic aconitate hydratase-like</fullName>
    </submittedName>
</protein>
<dbReference type="AlphaFoldDB" id="A0AAV7K2X4"/>
<dbReference type="SUPFAM" id="SSF52016">
    <property type="entry name" value="LeuD/IlvD-like"/>
    <property type="match status" value="1"/>
</dbReference>
<evidence type="ECO:0000259" key="1">
    <source>
        <dbReference type="Pfam" id="PF00694"/>
    </source>
</evidence>
<dbReference type="Proteomes" id="UP001165289">
    <property type="component" value="Unassembled WGS sequence"/>
</dbReference>
<reference evidence="2 3" key="1">
    <citation type="journal article" date="2023" name="BMC Biol.">
        <title>The compact genome of the sponge Oopsacas minuta (Hexactinellida) is lacking key metazoan core genes.</title>
        <authorList>
            <person name="Santini S."/>
            <person name="Schenkelaars Q."/>
            <person name="Jourda C."/>
            <person name="Duchesne M."/>
            <person name="Belahbib H."/>
            <person name="Rocher C."/>
            <person name="Selva M."/>
            <person name="Riesgo A."/>
            <person name="Vervoort M."/>
            <person name="Leys S.P."/>
            <person name="Kodjabachian L."/>
            <person name="Le Bivic A."/>
            <person name="Borchiellini C."/>
            <person name="Claverie J.M."/>
            <person name="Renard E."/>
        </authorList>
    </citation>
    <scope>NUCLEOTIDE SEQUENCE [LARGE SCALE GENOMIC DNA]</scope>
    <source>
        <strain evidence="2">SPO-2</strain>
    </source>
</reference>
<proteinExistence type="predicted"/>
<organism evidence="2 3">
    <name type="scientific">Oopsacas minuta</name>
    <dbReference type="NCBI Taxonomy" id="111878"/>
    <lineage>
        <taxon>Eukaryota</taxon>
        <taxon>Metazoa</taxon>
        <taxon>Porifera</taxon>
        <taxon>Hexactinellida</taxon>
        <taxon>Hexasterophora</taxon>
        <taxon>Lyssacinosida</taxon>
        <taxon>Leucopsacidae</taxon>
        <taxon>Oopsacas</taxon>
    </lineage>
</organism>
<dbReference type="InterPro" id="IPR006249">
    <property type="entry name" value="Aconitase/IRP2"/>
</dbReference>
<gene>
    <name evidence="2" type="ORF">LOD99_2096</name>
</gene>
<evidence type="ECO:0000313" key="3">
    <source>
        <dbReference type="Proteomes" id="UP001165289"/>
    </source>
</evidence>
<evidence type="ECO:0000313" key="2">
    <source>
        <dbReference type="EMBL" id="KAI6655597.1"/>
    </source>
</evidence>